<evidence type="ECO:0000313" key="2">
    <source>
        <dbReference type="EMBL" id="RPB02103.1"/>
    </source>
</evidence>
<reference evidence="2 3" key="1">
    <citation type="journal article" date="2018" name="Nat. Ecol. Evol.">
        <title>Pezizomycetes genomes reveal the molecular basis of ectomycorrhizal truffle lifestyle.</title>
        <authorList>
            <person name="Murat C."/>
            <person name="Payen T."/>
            <person name="Noel B."/>
            <person name="Kuo A."/>
            <person name="Morin E."/>
            <person name="Chen J."/>
            <person name="Kohler A."/>
            <person name="Krizsan K."/>
            <person name="Balestrini R."/>
            <person name="Da Silva C."/>
            <person name="Montanini B."/>
            <person name="Hainaut M."/>
            <person name="Levati E."/>
            <person name="Barry K.W."/>
            <person name="Belfiori B."/>
            <person name="Cichocki N."/>
            <person name="Clum A."/>
            <person name="Dockter R.B."/>
            <person name="Fauchery L."/>
            <person name="Guy J."/>
            <person name="Iotti M."/>
            <person name="Le Tacon F."/>
            <person name="Lindquist E.A."/>
            <person name="Lipzen A."/>
            <person name="Malagnac F."/>
            <person name="Mello A."/>
            <person name="Molinier V."/>
            <person name="Miyauchi S."/>
            <person name="Poulain J."/>
            <person name="Riccioni C."/>
            <person name="Rubini A."/>
            <person name="Sitrit Y."/>
            <person name="Splivallo R."/>
            <person name="Traeger S."/>
            <person name="Wang M."/>
            <person name="Zifcakova L."/>
            <person name="Wipf D."/>
            <person name="Zambonelli A."/>
            <person name="Paolocci F."/>
            <person name="Nowrousian M."/>
            <person name="Ottonello S."/>
            <person name="Baldrian P."/>
            <person name="Spatafora J.W."/>
            <person name="Henrissat B."/>
            <person name="Nagy L.G."/>
            <person name="Aury J.M."/>
            <person name="Wincker P."/>
            <person name="Grigoriev I.V."/>
            <person name="Bonfante P."/>
            <person name="Martin F.M."/>
        </authorList>
    </citation>
    <scope>NUCLEOTIDE SEQUENCE [LARGE SCALE GENOMIC DNA]</scope>
    <source>
        <strain evidence="2 3">120613-1</strain>
    </source>
</reference>
<gene>
    <name evidence="2" type="ORF">L873DRAFT_484933</name>
</gene>
<feature type="region of interest" description="Disordered" evidence="1">
    <location>
        <begin position="6"/>
        <end position="39"/>
    </location>
</feature>
<keyword evidence="3" id="KW-1185">Reference proteome</keyword>
<feature type="compositionally biased region" description="Low complexity" evidence="1">
    <location>
        <begin position="52"/>
        <end position="76"/>
    </location>
</feature>
<dbReference type="AlphaFoldDB" id="A0A3N4JUR3"/>
<evidence type="ECO:0000256" key="1">
    <source>
        <dbReference type="SAM" id="MobiDB-lite"/>
    </source>
</evidence>
<dbReference type="EMBL" id="ML120369">
    <property type="protein sequence ID" value="RPB02103.1"/>
    <property type="molecule type" value="Genomic_DNA"/>
</dbReference>
<dbReference type="Proteomes" id="UP000276215">
    <property type="component" value="Unassembled WGS sequence"/>
</dbReference>
<accession>A0A3N4JUR3</accession>
<organism evidence="2 3">
    <name type="scientific">Choiromyces venosus 120613-1</name>
    <dbReference type="NCBI Taxonomy" id="1336337"/>
    <lineage>
        <taxon>Eukaryota</taxon>
        <taxon>Fungi</taxon>
        <taxon>Dikarya</taxon>
        <taxon>Ascomycota</taxon>
        <taxon>Pezizomycotina</taxon>
        <taxon>Pezizomycetes</taxon>
        <taxon>Pezizales</taxon>
        <taxon>Tuberaceae</taxon>
        <taxon>Choiromyces</taxon>
    </lineage>
</organism>
<name>A0A3N4JUR3_9PEZI</name>
<proteinExistence type="predicted"/>
<sequence length="155" mass="16938">MLCYLMHEGNEKKKNREDDGGEGESSIHSFTTQEQRIRESLTRTCRTGGSCPLPSLHALPSPTPSPTLLRPLLYPSSTPPLPPTLQYSLPRRFPPLVPYPSRTTEGKIEGCDEFFSKRGSCFGCTALSMGKVPTLRAPERFGVCGGSPGMHRSAS</sequence>
<evidence type="ECO:0000313" key="3">
    <source>
        <dbReference type="Proteomes" id="UP000276215"/>
    </source>
</evidence>
<protein>
    <submittedName>
        <fullName evidence="2">Uncharacterized protein</fullName>
    </submittedName>
</protein>
<feature type="region of interest" description="Disordered" evidence="1">
    <location>
        <begin position="51"/>
        <end position="76"/>
    </location>
</feature>
<feature type="compositionally biased region" description="Basic and acidic residues" evidence="1">
    <location>
        <begin position="8"/>
        <end position="18"/>
    </location>
</feature>